<evidence type="ECO:0000256" key="1">
    <source>
        <dbReference type="ARBA" id="ARBA00001946"/>
    </source>
</evidence>
<protein>
    <submittedName>
        <fullName evidence="6">8-oxo-dGTP pyrophosphatase MutT (NUDIX family)</fullName>
    </submittedName>
</protein>
<keyword evidence="3 4" id="KW-0378">Hydrolase</keyword>
<comment type="cofactor">
    <cofactor evidence="1">
        <name>Mg(2+)</name>
        <dbReference type="ChEBI" id="CHEBI:18420"/>
    </cofactor>
</comment>
<dbReference type="InterPro" id="IPR020084">
    <property type="entry name" value="NUDIX_hydrolase_CS"/>
</dbReference>
<organism evidence="6 7">
    <name type="scientific">Microbacterium trichothecenolyticum</name>
    <name type="common">Aureobacterium trichothecenolyticum</name>
    <dbReference type="NCBI Taxonomy" id="69370"/>
    <lineage>
        <taxon>Bacteria</taxon>
        <taxon>Bacillati</taxon>
        <taxon>Actinomycetota</taxon>
        <taxon>Actinomycetes</taxon>
        <taxon>Micrococcales</taxon>
        <taxon>Microbacteriaceae</taxon>
        <taxon>Microbacterium</taxon>
    </lineage>
</organism>
<dbReference type="SUPFAM" id="SSF55811">
    <property type="entry name" value="Nudix"/>
    <property type="match status" value="1"/>
</dbReference>
<keyword evidence="7" id="KW-1185">Reference proteome</keyword>
<comment type="caution">
    <text evidence="6">The sequence shown here is derived from an EMBL/GenBank/DDBJ whole genome shotgun (WGS) entry which is preliminary data.</text>
</comment>
<gene>
    <name evidence="6" type="ORF">QE412_003400</name>
</gene>
<dbReference type="PANTHER" id="PTHR43046:SF14">
    <property type="entry name" value="MUTT_NUDIX FAMILY PROTEIN"/>
    <property type="match status" value="1"/>
</dbReference>
<dbReference type="RefSeq" id="WP_307486633.1">
    <property type="nucleotide sequence ID" value="NZ_JAUTBF010000001.1"/>
</dbReference>
<dbReference type="CDD" id="cd04685">
    <property type="entry name" value="NUDIX_Hydrolase"/>
    <property type="match status" value="1"/>
</dbReference>
<evidence type="ECO:0000313" key="7">
    <source>
        <dbReference type="Proteomes" id="UP001226691"/>
    </source>
</evidence>
<dbReference type="PRINTS" id="PR00502">
    <property type="entry name" value="NUDIXFAMILY"/>
</dbReference>
<evidence type="ECO:0000256" key="4">
    <source>
        <dbReference type="RuleBase" id="RU003476"/>
    </source>
</evidence>
<evidence type="ECO:0000259" key="5">
    <source>
        <dbReference type="PROSITE" id="PS51462"/>
    </source>
</evidence>
<name>A0ABU0TYT6_MICTR</name>
<dbReference type="PROSITE" id="PS51462">
    <property type="entry name" value="NUDIX"/>
    <property type="match status" value="1"/>
</dbReference>
<dbReference type="Gene3D" id="3.90.79.10">
    <property type="entry name" value="Nucleoside Triphosphate Pyrophosphohydrolase"/>
    <property type="match status" value="1"/>
</dbReference>
<reference evidence="6 7" key="1">
    <citation type="submission" date="2023-07" db="EMBL/GenBank/DDBJ databases">
        <title>Functional and genomic diversity of the sorghum phyllosphere microbiome.</title>
        <authorList>
            <person name="Shade A."/>
        </authorList>
    </citation>
    <scope>NUCLEOTIDE SEQUENCE [LARGE SCALE GENOMIC DNA]</scope>
    <source>
        <strain evidence="6 7">SORGH_AS_1207</strain>
    </source>
</reference>
<dbReference type="PROSITE" id="PS00893">
    <property type="entry name" value="NUDIX_BOX"/>
    <property type="match status" value="1"/>
</dbReference>
<dbReference type="InterPro" id="IPR020476">
    <property type="entry name" value="Nudix_hydrolase"/>
</dbReference>
<dbReference type="Proteomes" id="UP001226691">
    <property type="component" value="Unassembled WGS sequence"/>
</dbReference>
<feature type="domain" description="Nudix hydrolase" evidence="5">
    <location>
        <begin position="8"/>
        <end position="147"/>
    </location>
</feature>
<evidence type="ECO:0000256" key="3">
    <source>
        <dbReference type="ARBA" id="ARBA00022801"/>
    </source>
</evidence>
<dbReference type="Pfam" id="PF00293">
    <property type="entry name" value="NUDIX"/>
    <property type="match status" value="1"/>
</dbReference>
<dbReference type="InterPro" id="IPR015797">
    <property type="entry name" value="NUDIX_hydrolase-like_dom_sf"/>
</dbReference>
<dbReference type="PANTHER" id="PTHR43046">
    <property type="entry name" value="GDP-MANNOSE MANNOSYL HYDROLASE"/>
    <property type="match status" value="1"/>
</dbReference>
<dbReference type="InterPro" id="IPR000086">
    <property type="entry name" value="NUDIX_hydrolase_dom"/>
</dbReference>
<proteinExistence type="inferred from homology"/>
<accession>A0ABU0TYT6</accession>
<sequence length="155" mass="17355">MTDETTPRTRHTARVLVFDENGALLLMKQHWGRRVRPARWLTVGGGIDPGEDAATAAVRELYEETGLTADAVGEPVAYREIVLPPAEEYERRTAVYFVLRTPRFEIARDAWTESEKDDIVDVRWFTPAELAASDDDFDPEDVRAIVAEIGGAPRG</sequence>
<comment type="similarity">
    <text evidence="2 4">Belongs to the Nudix hydrolase family.</text>
</comment>
<evidence type="ECO:0000256" key="2">
    <source>
        <dbReference type="ARBA" id="ARBA00005582"/>
    </source>
</evidence>
<dbReference type="EMBL" id="JAUTBF010000001">
    <property type="protein sequence ID" value="MDQ1124827.1"/>
    <property type="molecule type" value="Genomic_DNA"/>
</dbReference>
<evidence type="ECO:0000313" key="6">
    <source>
        <dbReference type="EMBL" id="MDQ1124827.1"/>
    </source>
</evidence>